<name>A0A7X5J890_9HYPH</name>
<dbReference type="InterPro" id="IPR019285">
    <property type="entry name" value="DUF2336"/>
</dbReference>
<comment type="caution">
    <text evidence="1">The sequence shown here is derived from an EMBL/GenBank/DDBJ whole genome shotgun (WGS) entry which is preliminary data.</text>
</comment>
<dbReference type="Pfam" id="PF10098">
    <property type="entry name" value="DUF2336"/>
    <property type="match status" value="1"/>
</dbReference>
<dbReference type="AlphaFoldDB" id="A0A7X5J890"/>
<dbReference type="EMBL" id="JAABLQ010000001">
    <property type="protein sequence ID" value="NBN76965.1"/>
    <property type="molecule type" value="Genomic_DNA"/>
</dbReference>
<proteinExistence type="predicted"/>
<dbReference type="Proteomes" id="UP000586722">
    <property type="component" value="Unassembled WGS sequence"/>
</dbReference>
<gene>
    <name evidence="1" type="ORF">GWI72_01645</name>
</gene>
<reference evidence="2" key="1">
    <citation type="submission" date="2020-01" db="EMBL/GenBank/DDBJ databases">
        <authorList>
            <person name="Fang Y."/>
            <person name="Sun R."/>
            <person name="Nie L."/>
            <person name="He J."/>
            <person name="Hao L."/>
            <person name="Wang L."/>
            <person name="Su S."/>
            <person name="Lv E."/>
            <person name="Zhang Z."/>
            <person name="Xie R."/>
            <person name="Liu H."/>
        </authorList>
    </citation>
    <scope>NUCLEOTIDE SEQUENCE [LARGE SCALE GENOMIC DNA]</scope>
    <source>
        <strain evidence="2">XCT-53</strain>
    </source>
</reference>
<accession>A0A7X5J890</accession>
<evidence type="ECO:0000313" key="1">
    <source>
        <dbReference type="EMBL" id="NBN76965.1"/>
    </source>
</evidence>
<keyword evidence="2" id="KW-1185">Reference proteome</keyword>
<organism evidence="1 2">
    <name type="scientific">Pannonibacter tanglangensis</name>
    <dbReference type="NCBI Taxonomy" id="2750084"/>
    <lineage>
        <taxon>Bacteria</taxon>
        <taxon>Pseudomonadati</taxon>
        <taxon>Pseudomonadota</taxon>
        <taxon>Alphaproteobacteria</taxon>
        <taxon>Hyphomicrobiales</taxon>
        <taxon>Stappiaceae</taxon>
        <taxon>Pannonibacter</taxon>
    </lineage>
</organism>
<sequence length="361" mass="40311">MSEAYKTELVNFQELSNESSADRRAELARHVAVLFSLTSEKCSDEQVDIYDSVLLRLVDMVEAEVRRFVAERLAELRRGPERTIRQLAGDEIDVADALLRRSPVLRDCDLVDIADVQSNAHRLAIAQRDVLSEQVTDVLVARGDIRVKRRVAANQGAAFSVEGMAGLIEAATSDQTLQLALSDRSDLADEQIQQLVSIATEAVRQKLAGLNSGGAAERLPQAADIAVQRMSNDYWLSRYDFETARSRVMALAREGRLNEATLRWLAADDRFAEAVVAFACLTRIGLNEASHWMVRLDVEPFLIVSKAHGLSPLTVATLLKVGPWRHRLTVQARALAMAHYEMLRQDDARQRLAHWDSMTSH</sequence>
<protein>
    <submittedName>
        <fullName evidence="1">DUF2336 domain-containing protein</fullName>
    </submittedName>
</protein>
<evidence type="ECO:0000313" key="2">
    <source>
        <dbReference type="Proteomes" id="UP000586722"/>
    </source>
</evidence>